<feature type="region of interest" description="Disordered" evidence="1">
    <location>
        <begin position="222"/>
        <end position="250"/>
    </location>
</feature>
<keyword evidence="2" id="KW-0732">Signal</keyword>
<evidence type="ECO:0008006" key="5">
    <source>
        <dbReference type="Google" id="ProtNLM"/>
    </source>
</evidence>
<organism evidence="3 4">
    <name type="scientific">Mesorhizobium montanum</name>
    <dbReference type="NCBI Taxonomy" id="3072323"/>
    <lineage>
        <taxon>Bacteria</taxon>
        <taxon>Pseudomonadati</taxon>
        <taxon>Pseudomonadota</taxon>
        <taxon>Alphaproteobacteria</taxon>
        <taxon>Hyphomicrobiales</taxon>
        <taxon>Phyllobacteriaceae</taxon>
        <taxon>Mesorhizobium</taxon>
    </lineage>
</organism>
<proteinExistence type="predicted"/>
<protein>
    <recommendedName>
        <fullName evidence="5">Lipoprotein</fullName>
    </recommendedName>
</protein>
<gene>
    <name evidence="3" type="ORF">RFM68_08070</name>
</gene>
<dbReference type="RefSeq" id="WP_320232201.1">
    <property type="nucleotide sequence ID" value="NZ_JAVIJF010000005.1"/>
</dbReference>
<dbReference type="Proteomes" id="UP001276840">
    <property type="component" value="Unassembled WGS sequence"/>
</dbReference>
<keyword evidence="4" id="KW-1185">Reference proteome</keyword>
<accession>A0ABU4ZGH1</accession>
<feature type="region of interest" description="Disordered" evidence="1">
    <location>
        <begin position="81"/>
        <end position="123"/>
    </location>
</feature>
<dbReference type="EMBL" id="JAVIJF010000005">
    <property type="protein sequence ID" value="MDX8524460.1"/>
    <property type="molecule type" value="Genomic_DNA"/>
</dbReference>
<sequence>MAFYSVNRRLVAGLALAGFMLAAAGCQSSDNGILNLGFGKKDPTAPPPPQDPKILASQLRAYCPKVTLRDGTAYFNTYAKGTTAKPKPKKKKGETAADAEAEAAAAAAAQTGPNGQPVDPDHDPTKIIYQASITDTTRDCTHANGQLTMKIAVAGKVVPGPMFSPGTVTMPIRIAVQHGNDVLYSQLHQYQVQVTDPSAATQFVFTDANVVVPEPSATDYQAYAGYDENTPAPAAEKSKGKRKKRAPVTN</sequence>
<evidence type="ECO:0000313" key="4">
    <source>
        <dbReference type="Proteomes" id="UP001276840"/>
    </source>
</evidence>
<reference evidence="3 4" key="1">
    <citation type="submission" date="2023-08" db="EMBL/GenBank/DDBJ databases">
        <title>Implementing the SeqCode for naming new Mesorhizobium species isolated from Vachellia karroo root nodules.</title>
        <authorList>
            <person name="Van Lill M."/>
        </authorList>
    </citation>
    <scope>NUCLEOTIDE SEQUENCE [LARGE SCALE GENOMIC DNA]</scope>
    <source>
        <strain evidence="3 4">MSK 1335</strain>
    </source>
</reference>
<evidence type="ECO:0000313" key="3">
    <source>
        <dbReference type="EMBL" id="MDX8524460.1"/>
    </source>
</evidence>
<feature type="compositionally biased region" description="Low complexity" evidence="1">
    <location>
        <begin position="96"/>
        <end position="109"/>
    </location>
</feature>
<evidence type="ECO:0000256" key="2">
    <source>
        <dbReference type="SAM" id="SignalP"/>
    </source>
</evidence>
<feature type="signal peptide" evidence="2">
    <location>
        <begin position="1"/>
        <end position="24"/>
    </location>
</feature>
<comment type="caution">
    <text evidence="3">The sequence shown here is derived from an EMBL/GenBank/DDBJ whole genome shotgun (WGS) entry which is preliminary data.</text>
</comment>
<name>A0ABU4ZGH1_9HYPH</name>
<evidence type="ECO:0000256" key="1">
    <source>
        <dbReference type="SAM" id="MobiDB-lite"/>
    </source>
</evidence>
<feature type="chain" id="PRO_5045411665" description="Lipoprotein" evidence="2">
    <location>
        <begin position="25"/>
        <end position="250"/>
    </location>
</feature>
<feature type="compositionally biased region" description="Basic residues" evidence="1">
    <location>
        <begin position="239"/>
        <end position="250"/>
    </location>
</feature>